<dbReference type="Pfam" id="PF12760">
    <property type="entry name" value="Zn_ribbon_IS1595"/>
    <property type="match status" value="1"/>
</dbReference>
<accession>F3YX05</accession>
<dbReference type="STRING" id="690850.Desaf_1050"/>
<reference evidence="2 3" key="1">
    <citation type="journal article" date="2011" name="J. Bacteriol.">
        <title>Genome sequence of the mercury-methylating and pleomorphic Desulfovibrio africanus Strain Walvis Bay.</title>
        <authorList>
            <person name="Brown S.D."/>
            <person name="Wall J.D."/>
            <person name="Kucken A.M."/>
            <person name="Gilmour C.C."/>
            <person name="Podar M."/>
            <person name="Brandt C.C."/>
            <person name="Teshima H."/>
            <person name="Detter J.C."/>
            <person name="Han C.S."/>
            <person name="Land M.L."/>
            <person name="Lucas S."/>
            <person name="Han J."/>
            <person name="Pennacchio L."/>
            <person name="Nolan M."/>
            <person name="Pitluck S."/>
            <person name="Woyke T."/>
            <person name="Goodwin L."/>
            <person name="Palumbo A.V."/>
            <person name="Elias D.A."/>
        </authorList>
    </citation>
    <scope>NUCLEOTIDE SEQUENCE [LARGE SCALE GENOMIC DNA]</scope>
    <source>
        <strain evidence="2 3">Walvis Bay</strain>
    </source>
</reference>
<dbReference type="AlphaFoldDB" id="F3YX05"/>
<evidence type="ECO:0000259" key="1">
    <source>
        <dbReference type="Pfam" id="PF12760"/>
    </source>
</evidence>
<evidence type="ECO:0000313" key="3">
    <source>
        <dbReference type="Proteomes" id="UP000007844"/>
    </source>
</evidence>
<gene>
    <name evidence="2" type="ORF">Desaf_1050</name>
</gene>
<proteinExistence type="predicted"/>
<dbReference type="eggNOG" id="COG3677">
    <property type="taxonomic scope" value="Bacteria"/>
</dbReference>
<feature type="domain" description="Transposase zinc-ribbon" evidence="1">
    <location>
        <begin position="24"/>
        <end position="63"/>
    </location>
</feature>
<sequence length="292" mass="32972">MEAVLHANASEAKCAPERITRASATSFFRALRGIDAVSCPRCGQSGAYALRDGRFRCRGCRYTFHEYAGTWLDRVKLPPEYWLTLLRYFAEGLPVEDMAQRLGLSYATAYKACHTVRLAILAANSDEAALLLDERGEAISFCPNVSTEDVQMHCVQCRSPVFHVTRDNGQVRVRLFALAKARDVFSMDLPLKCWRTLLYTGPFRGHEGLIFSCCKRARGAFGHRFVGQALPLDRAGGFMDIAETWMARYHCLSPQTYYLYLKEIELRCNCRDQGLLSILARMLMAPVSNSRD</sequence>
<dbReference type="RefSeq" id="WP_014259207.1">
    <property type="nucleotide sequence ID" value="NC_016629.1"/>
</dbReference>
<dbReference type="InterPro" id="IPR024442">
    <property type="entry name" value="Transposase_Zn_ribbon"/>
</dbReference>
<organism evidence="2 3">
    <name type="scientific">Desulfocurvibacter africanus subsp. africanus str. Walvis Bay</name>
    <dbReference type="NCBI Taxonomy" id="690850"/>
    <lineage>
        <taxon>Bacteria</taxon>
        <taxon>Pseudomonadati</taxon>
        <taxon>Thermodesulfobacteriota</taxon>
        <taxon>Desulfovibrionia</taxon>
        <taxon>Desulfovibrionales</taxon>
        <taxon>Desulfovibrionaceae</taxon>
        <taxon>Desulfocurvibacter</taxon>
    </lineage>
</organism>
<dbReference type="EMBL" id="CP003221">
    <property type="protein sequence ID" value="EGJ49393.1"/>
    <property type="molecule type" value="Genomic_DNA"/>
</dbReference>
<dbReference type="HOGENOM" id="CLU_044348_11_0_7"/>
<protein>
    <submittedName>
        <fullName evidence="2">Transposase, putative</fullName>
    </submittedName>
</protein>
<evidence type="ECO:0000313" key="2">
    <source>
        <dbReference type="EMBL" id="EGJ49393.1"/>
    </source>
</evidence>
<name>F3YX05_DESAF</name>
<dbReference type="KEGG" id="daf:Desaf_1050"/>
<keyword evidence="3" id="KW-1185">Reference proteome</keyword>
<dbReference type="Proteomes" id="UP000007844">
    <property type="component" value="Chromosome"/>
</dbReference>